<evidence type="ECO:0000259" key="1">
    <source>
        <dbReference type="Pfam" id="PF01431"/>
    </source>
</evidence>
<dbReference type="PANTHER" id="PTHR11733:SF232">
    <property type="entry name" value="NEPRILYSIN METALLOPEPTIDASE FAMILY"/>
    <property type="match status" value="1"/>
</dbReference>
<feature type="domain" description="Peptidase M13 C-terminal" evidence="1">
    <location>
        <begin position="19"/>
        <end position="107"/>
    </location>
</feature>
<comment type="caution">
    <text evidence="2">The sequence shown here is derived from an EMBL/GenBank/DDBJ whole genome shotgun (WGS) entry which is preliminary data.</text>
</comment>
<dbReference type="PROSITE" id="PS51885">
    <property type="entry name" value="NEPRILYSIN"/>
    <property type="match status" value="1"/>
</dbReference>
<reference evidence="2" key="2">
    <citation type="journal article" date="2023" name="Infect Dis Poverty">
        <title>Chromosome-scale genome of the human blood fluke Schistosoma mekongi and its implications for public health.</title>
        <authorList>
            <person name="Zhou M."/>
            <person name="Xu L."/>
            <person name="Xu D."/>
            <person name="Chen W."/>
            <person name="Khan J."/>
            <person name="Hu Y."/>
            <person name="Huang H."/>
            <person name="Wei H."/>
            <person name="Zhang Y."/>
            <person name="Chusongsang P."/>
            <person name="Tanasarnprasert K."/>
            <person name="Hu X."/>
            <person name="Limpanont Y."/>
            <person name="Lv Z."/>
        </authorList>
    </citation>
    <scope>NUCLEOTIDE SEQUENCE</scope>
    <source>
        <strain evidence="2">LV_2022a</strain>
    </source>
</reference>
<dbReference type="Proteomes" id="UP001292079">
    <property type="component" value="Unassembled WGS sequence"/>
</dbReference>
<protein>
    <recommendedName>
        <fullName evidence="1">Peptidase M13 C-terminal domain-containing protein</fullName>
    </recommendedName>
</protein>
<reference evidence="2" key="1">
    <citation type="submission" date="2022-04" db="EMBL/GenBank/DDBJ databases">
        <authorList>
            <person name="Xu L."/>
            <person name="Lv Z."/>
        </authorList>
    </citation>
    <scope>NUCLEOTIDE SEQUENCE</scope>
    <source>
        <strain evidence="2">LV_2022a</strain>
    </source>
</reference>
<dbReference type="PANTHER" id="PTHR11733">
    <property type="entry name" value="ZINC METALLOPROTEASE FAMILY M13 NEPRILYSIN-RELATED"/>
    <property type="match status" value="1"/>
</dbReference>
<dbReference type="SUPFAM" id="SSF55486">
    <property type="entry name" value="Metalloproteases ('zincins'), catalytic domain"/>
    <property type="match status" value="1"/>
</dbReference>
<dbReference type="GO" id="GO:0016485">
    <property type="term" value="P:protein processing"/>
    <property type="evidence" value="ECO:0007669"/>
    <property type="project" value="TreeGrafter"/>
</dbReference>
<dbReference type="Gene3D" id="3.40.390.10">
    <property type="entry name" value="Collagenase (Catalytic Domain)"/>
    <property type="match status" value="1"/>
</dbReference>
<organism evidence="2 3">
    <name type="scientific">Schistosoma mekongi</name>
    <name type="common">Parasitic worm</name>
    <dbReference type="NCBI Taxonomy" id="38744"/>
    <lineage>
        <taxon>Eukaryota</taxon>
        <taxon>Metazoa</taxon>
        <taxon>Spiralia</taxon>
        <taxon>Lophotrochozoa</taxon>
        <taxon>Platyhelminthes</taxon>
        <taxon>Trematoda</taxon>
        <taxon>Digenea</taxon>
        <taxon>Strigeidida</taxon>
        <taxon>Schistosomatoidea</taxon>
        <taxon>Schistosomatidae</taxon>
        <taxon>Schistosoma</taxon>
    </lineage>
</organism>
<name>A0AAE2D2Q6_SCHME</name>
<dbReference type="Pfam" id="PF01431">
    <property type="entry name" value="Peptidase_M13"/>
    <property type="match status" value="1"/>
</dbReference>
<evidence type="ECO:0000313" key="2">
    <source>
        <dbReference type="EMBL" id="KAK4469298.1"/>
    </source>
</evidence>
<dbReference type="EMBL" id="JALJAT010000005">
    <property type="protein sequence ID" value="KAK4469298.1"/>
    <property type="molecule type" value="Genomic_DNA"/>
</dbReference>
<sequence>MLQQYMKPVTRSPTFTPDAYYNRVKNCAYLHAGLLQPPFYSNDGDLSSKYGGIGYLLGHELVHAIGILSAFYDSNGNKIPILDLVTLPSTIYGESSCMIHQYSAYEYTGNKVS</sequence>
<keyword evidence="3" id="KW-1185">Reference proteome</keyword>
<gene>
    <name evidence="2" type="ORF">MN116_006864</name>
</gene>
<dbReference type="PRINTS" id="PR00786">
    <property type="entry name" value="NEPRILYSIN"/>
</dbReference>
<dbReference type="InterPro" id="IPR018497">
    <property type="entry name" value="Peptidase_M13_C"/>
</dbReference>
<evidence type="ECO:0000313" key="3">
    <source>
        <dbReference type="Proteomes" id="UP001292079"/>
    </source>
</evidence>
<proteinExistence type="predicted"/>
<dbReference type="GO" id="GO:0005886">
    <property type="term" value="C:plasma membrane"/>
    <property type="evidence" value="ECO:0007669"/>
    <property type="project" value="TreeGrafter"/>
</dbReference>
<dbReference type="InterPro" id="IPR024079">
    <property type="entry name" value="MetalloPept_cat_dom_sf"/>
</dbReference>
<dbReference type="AlphaFoldDB" id="A0AAE2D2Q6"/>
<dbReference type="InterPro" id="IPR000718">
    <property type="entry name" value="Peptidase_M13"/>
</dbReference>
<dbReference type="GO" id="GO:0004222">
    <property type="term" value="F:metalloendopeptidase activity"/>
    <property type="evidence" value="ECO:0007669"/>
    <property type="project" value="InterPro"/>
</dbReference>
<accession>A0AAE2D2Q6</accession>